<reference evidence="2 3" key="2">
    <citation type="submission" date="2019-09" db="EMBL/GenBank/DDBJ databases">
        <authorList>
            <person name="Jin C."/>
        </authorList>
    </citation>
    <scope>NUCLEOTIDE SEQUENCE [LARGE SCALE GENOMIC DNA]</scope>
    <source>
        <strain evidence="2 3">BN140078</strain>
    </source>
</reference>
<keyword evidence="3" id="KW-1185">Reference proteome</keyword>
<dbReference type="AlphaFoldDB" id="A0A5B2VJS6"/>
<dbReference type="InterPro" id="IPR011971">
    <property type="entry name" value="CHP02284"/>
</dbReference>
<dbReference type="Pfam" id="PF09537">
    <property type="entry name" value="DUF2383"/>
    <property type="match status" value="1"/>
</dbReference>
<evidence type="ECO:0000313" key="3">
    <source>
        <dbReference type="Proteomes" id="UP000324611"/>
    </source>
</evidence>
<dbReference type="Gene3D" id="1.20.1260.10">
    <property type="match status" value="1"/>
</dbReference>
<name>A0A5B2VJS6_9BACT</name>
<dbReference type="NCBIfam" id="TIGR02284">
    <property type="entry name" value="PA2169 family four-helix-bundle protein"/>
    <property type="match status" value="1"/>
</dbReference>
<dbReference type="EMBL" id="VUOC01000004">
    <property type="protein sequence ID" value="KAA2239351.1"/>
    <property type="molecule type" value="Genomic_DNA"/>
</dbReference>
<dbReference type="InterPro" id="IPR016920">
    <property type="entry name" value="UCP029477"/>
</dbReference>
<proteinExistence type="predicted"/>
<evidence type="ECO:0000259" key="1">
    <source>
        <dbReference type="Pfam" id="PF09537"/>
    </source>
</evidence>
<dbReference type="InterPro" id="IPR019052">
    <property type="entry name" value="DUF2383"/>
</dbReference>
<protein>
    <submittedName>
        <fullName evidence="2">PA2169 family four-helix-bundle protein</fullName>
    </submittedName>
</protein>
<reference evidence="2 3" key="1">
    <citation type="submission" date="2019-09" db="EMBL/GenBank/DDBJ databases">
        <title>Chitinophaga ginsengihumi sp. nov., isolated from soil of ginseng rhizosphere.</title>
        <authorList>
            <person name="Lee J."/>
        </authorList>
    </citation>
    <scope>NUCLEOTIDE SEQUENCE [LARGE SCALE GENOMIC DNA]</scope>
    <source>
        <strain evidence="2 3">BN140078</strain>
    </source>
</reference>
<dbReference type="InterPro" id="IPR012347">
    <property type="entry name" value="Ferritin-like"/>
</dbReference>
<gene>
    <name evidence="2" type="ORF">F0L74_24415</name>
</gene>
<sequence length="151" mass="17169">MVTTDNTIEVLNDLIEINNDRIVGYEKSLEELNENDANLKSYFLKYIDQSRQLKLALGTEVQALRGTMESGTTTSGKLYRAWMDIKAAFSGRDEKTVLDSAEYGEDAAQKAYASALEDDLPQYIRDLVESQRQELKQAHDEVKALRDQQSR</sequence>
<evidence type="ECO:0000313" key="2">
    <source>
        <dbReference type="EMBL" id="KAA2239351.1"/>
    </source>
</evidence>
<comment type="caution">
    <text evidence="2">The sequence shown here is derived from an EMBL/GenBank/DDBJ whole genome shotgun (WGS) entry which is preliminary data.</text>
</comment>
<accession>A0A5B2VJS6</accession>
<dbReference type="RefSeq" id="WP_149840530.1">
    <property type="nucleotide sequence ID" value="NZ_VUOC01000004.1"/>
</dbReference>
<organism evidence="2 3">
    <name type="scientific">Chitinophaga agrisoli</name>
    <dbReference type="NCBI Taxonomy" id="2607653"/>
    <lineage>
        <taxon>Bacteria</taxon>
        <taxon>Pseudomonadati</taxon>
        <taxon>Bacteroidota</taxon>
        <taxon>Chitinophagia</taxon>
        <taxon>Chitinophagales</taxon>
        <taxon>Chitinophagaceae</taxon>
        <taxon>Chitinophaga</taxon>
    </lineage>
</organism>
<dbReference type="Proteomes" id="UP000324611">
    <property type="component" value="Unassembled WGS sequence"/>
</dbReference>
<feature type="domain" description="DUF2383" evidence="1">
    <location>
        <begin position="7"/>
        <end position="118"/>
    </location>
</feature>
<dbReference type="PIRSF" id="PIRSF029477">
    <property type="entry name" value="UCP029477"/>
    <property type="match status" value="1"/>
</dbReference>